<dbReference type="Pfam" id="PF00400">
    <property type="entry name" value="WD40"/>
    <property type="match status" value="6"/>
</dbReference>
<dbReference type="SUPFAM" id="SSF50978">
    <property type="entry name" value="WD40 repeat-like"/>
    <property type="match status" value="1"/>
</dbReference>
<dbReference type="PROSITE" id="PS00678">
    <property type="entry name" value="WD_REPEATS_1"/>
    <property type="match status" value="2"/>
</dbReference>
<dbReference type="Gene3D" id="3.10.20.870">
    <property type="entry name" value="PFU (PLAA family ubiquitin binding), C-terminal domain"/>
    <property type="match status" value="1"/>
</dbReference>
<dbReference type="PRINTS" id="PR00320">
    <property type="entry name" value="GPROTEINBRPT"/>
</dbReference>
<protein>
    <submittedName>
        <fullName evidence="10">Phospholipase A-2-activating protein</fullName>
    </submittedName>
    <submittedName>
        <fullName evidence="10">Uncharacterized protein LOC107765477</fullName>
    </submittedName>
</protein>
<dbReference type="PROSITE" id="PS50082">
    <property type="entry name" value="WD_REPEATS_2"/>
    <property type="match status" value="5"/>
</dbReference>
<dbReference type="RefSeq" id="XP_016439617.1">
    <property type="nucleotide sequence ID" value="XM_016584131.1"/>
</dbReference>
<dbReference type="STRING" id="4097.A0A1S3XIW5"/>
<dbReference type="AlphaFoldDB" id="A0A1S3XIW5"/>
<keyword evidence="3 5" id="KW-0853">WD repeat</keyword>
<dbReference type="InterPro" id="IPR015155">
    <property type="entry name" value="PFU"/>
</dbReference>
<feature type="repeat" description="WD" evidence="5">
    <location>
        <begin position="184"/>
        <end position="217"/>
    </location>
</feature>
<feature type="repeat" description="WD" evidence="5">
    <location>
        <begin position="14"/>
        <end position="45"/>
    </location>
</feature>
<dbReference type="GO" id="GO:0043161">
    <property type="term" value="P:proteasome-mediated ubiquitin-dependent protein catabolic process"/>
    <property type="evidence" value="ECO:0000318"/>
    <property type="project" value="GO_Central"/>
</dbReference>
<feature type="compositionally biased region" description="Polar residues" evidence="6">
    <location>
        <begin position="461"/>
        <end position="473"/>
    </location>
</feature>
<dbReference type="SMART" id="SM00320">
    <property type="entry name" value="WD40"/>
    <property type="match status" value="7"/>
</dbReference>
<dbReference type="PROSITE" id="PS50294">
    <property type="entry name" value="WD_REPEATS_REGION"/>
    <property type="match status" value="1"/>
</dbReference>
<dbReference type="PANTHER" id="PTHR19849:SF0">
    <property type="entry name" value="PHOSPHOLIPASE A-2-ACTIVATING PROTEIN"/>
    <property type="match status" value="1"/>
</dbReference>
<dbReference type="RefSeq" id="XP_016439617.1">
    <property type="nucleotide sequence ID" value="XM_016584131.2"/>
</dbReference>
<evidence type="ECO:0000256" key="5">
    <source>
        <dbReference type="PROSITE-ProRule" id="PRU00221"/>
    </source>
</evidence>
<evidence type="ECO:0000259" key="8">
    <source>
        <dbReference type="PROSITE" id="PS51396"/>
    </source>
</evidence>
<dbReference type="Gene3D" id="1.25.10.10">
    <property type="entry name" value="Leucine-rich Repeat Variant"/>
    <property type="match status" value="1"/>
</dbReference>
<dbReference type="Proteomes" id="UP000790787">
    <property type="component" value="Chromosome 19"/>
</dbReference>
<dbReference type="InterPro" id="IPR036322">
    <property type="entry name" value="WD40_repeat_dom_sf"/>
</dbReference>
<dbReference type="GO" id="GO:0005634">
    <property type="term" value="C:nucleus"/>
    <property type="evidence" value="ECO:0000318"/>
    <property type="project" value="GO_Central"/>
</dbReference>
<evidence type="ECO:0000256" key="6">
    <source>
        <dbReference type="SAM" id="MobiDB-lite"/>
    </source>
</evidence>
<keyword evidence="4" id="KW-0677">Repeat</keyword>
<dbReference type="GO" id="GO:0043130">
    <property type="term" value="F:ubiquitin binding"/>
    <property type="evidence" value="ECO:0000318"/>
    <property type="project" value="GO_Central"/>
</dbReference>
<evidence type="ECO:0000256" key="4">
    <source>
        <dbReference type="ARBA" id="ARBA00022737"/>
    </source>
</evidence>
<dbReference type="FunFam" id="1.25.10.10:FF:000250">
    <property type="entry name" value="Phospholipase A-2-activating protein isoform A"/>
    <property type="match status" value="1"/>
</dbReference>
<reference evidence="10" key="2">
    <citation type="submission" date="2025-08" db="UniProtKB">
        <authorList>
            <consortium name="RefSeq"/>
        </authorList>
    </citation>
    <scope>IDENTIFICATION</scope>
    <source>
        <tissue evidence="10">Leaf</tissue>
    </source>
</reference>
<dbReference type="KEGG" id="nta:107765477"/>
<organism evidence="9 10">
    <name type="scientific">Nicotiana tabacum</name>
    <name type="common">Common tobacco</name>
    <dbReference type="NCBI Taxonomy" id="4097"/>
    <lineage>
        <taxon>Eukaryota</taxon>
        <taxon>Viridiplantae</taxon>
        <taxon>Streptophyta</taxon>
        <taxon>Embryophyta</taxon>
        <taxon>Tracheophyta</taxon>
        <taxon>Spermatophyta</taxon>
        <taxon>Magnoliopsida</taxon>
        <taxon>eudicotyledons</taxon>
        <taxon>Gunneridae</taxon>
        <taxon>Pentapetalae</taxon>
        <taxon>asterids</taxon>
        <taxon>lamiids</taxon>
        <taxon>Solanales</taxon>
        <taxon>Solanaceae</taxon>
        <taxon>Nicotianoideae</taxon>
        <taxon>Nicotianeae</taxon>
        <taxon>Nicotiana</taxon>
    </lineage>
</organism>
<reference evidence="9" key="1">
    <citation type="journal article" date="2014" name="Nat. Commun.">
        <title>The tobacco genome sequence and its comparison with those of tomato and potato.</title>
        <authorList>
            <person name="Sierro N."/>
            <person name="Battey J.N."/>
            <person name="Ouadi S."/>
            <person name="Bakaher N."/>
            <person name="Bovet L."/>
            <person name="Willig A."/>
            <person name="Goepfert S."/>
            <person name="Peitsch M.C."/>
            <person name="Ivanov N.V."/>
        </authorList>
    </citation>
    <scope>NUCLEOTIDE SEQUENCE [LARGE SCALE GENOMIC DNA]</scope>
</reference>
<keyword evidence="9" id="KW-1185">Reference proteome</keyword>
<dbReference type="InterPro" id="IPR020472">
    <property type="entry name" value="WD40_PAC1"/>
</dbReference>
<dbReference type="GO" id="GO:0005737">
    <property type="term" value="C:cytoplasm"/>
    <property type="evidence" value="ECO:0000318"/>
    <property type="project" value="GO_Central"/>
</dbReference>
<evidence type="ECO:0000313" key="9">
    <source>
        <dbReference type="Proteomes" id="UP000790787"/>
    </source>
</evidence>
<gene>
    <name evidence="10" type="primary">LOC107765477</name>
</gene>
<keyword evidence="2" id="KW-0963">Cytoplasm</keyword>
<evidence type="ECO:0000256" key="3">
    <source>
        <dbReference type="ARBA" id="ARBA00022574"/>
    </source>
</evidence>
<accession>A0A1S3XIW5</accession>
<dbReference type="Pfam" id="PF08324">
    <property type="entry name" value="PUL"/>
    <property type="match status" value="1"/>
</dbReference>
<feature type="domain" description="PUL" evidence="8">
    <location>
        <begin position="484"/>
        <end position="755"/>
    </location>
</feature>
<dbReference type="OMA" id="CCLRFYL"/>
<dbReference type="InterPro" id="IPR001680">
    <property type="entry name" value="WD40_rpt"/>
</dbReference>
<dbReference type="InterPro" id="IPR013535">
    <property type="entry name" value="PUL_dom"/>
</dbReference>
<proteinExistence type="predicted"/>
<feature type="repeat" description="WD" evidence="5">
    <location>
        <begin position="145"/>
        <end position="176"/>
    </location>
</feature>
<dbReference type="InterPro" id="IPR019775">
    <property type="entry name" value="WD40_repeat_CS"/>
</dbReference>
<dbReference type="PaxDb" id="4097-A0A1S3XIW5"/>
<dbReference type="PROSITE" id="PS51396">
    <property type="entry name" value="PUL"/>
    <property type="match status" value="1"/>
</dbReference>
<dbReference type="Gene3D" id="2.130.10.10">
    <property type="entry name" value="YVTN repeat-like/Quinoprotein amine dehydrogenase"/>
    <property type="match status" value="1"/>
</dbReference>
<comment type="subcellular location">
    <subcellularLocation>
        <location evidence="1">Cytoplasm</location>
    </subcellularLocation>
</comment>
<dbReference type="FunFam" id="3.10.20.870:FF:000002">
    <property type="entry name" value="Transducin family protein / WD-40 repeat family protein"/>
    <property type="match status" value="1"/>
</dbReference>
<feature type="domain" description="PFU" evidence="7">
    <location>
        <begin position="359"/>
        <end position="455"/>
    </location>
</feature>
<dbReference type="InterPro" id="IPR038122">
    <property type="entry name" value="PFU_sf"/>
</dbReference>
<dbReference type="CDD" id="cd00200">
    <property type="entry name" value="WD40"/>
    <property type="match status" value="1"/>
</dbReference>
<evidence type="ECO:0000256" key="1">
    <source>
        <dbReference type="ARBA" id="ARBA00004496"/>
    </source>
</evidence>
<feature type="region of interest" description="Disordered" evidence="6">
    <location>
        <begin position="449"/>
        <end position="473"/>
    </location>
</feature>
<dbReference type="SMR" id="A0A1S3XIW5"/>
<dbReference type="GeneID" id="107765477"/>
<evidence type="ECO:0000313" key="10">
    <source>
        <dbReference type="RefSeq" id="XP_016439617.1"/>
    </source>
</evidence>
<dbReference type="PROSITE" id="PS51394">
    <property type="entry name" value="PFU"/>
    <property type="match status" value="1"/>
</dbReference>
<dbReference type="PANTHER" id="PTHR19849">
    <property type="entry name" value="PHOSPHOLIPASE A-2-ACTIVATING PROTEIN"/>
    <property type="match status" value="1"/>
</dbReference>
<evidence type="ECO:0000256" key="2">
    <source>
        <dbReference type="ARBA" id="ARBA00022490"/>
    </source>
</evidence>
<feature type="repeat" description="WD" evidence="5">
    <location>
        <begin position="224"/>
        <end position="255"/>
    </location>
</feature>
<dbReference type="OrthoDB" id="10265988at2759"/>
<evidence type="ECO:0000259" key="7">
    <source>
        <dbReference type="PROSITE" id="PS51394"/>
    </source>
</evidence>
<name>A0A1S3XIW5_TOBAC</name>
<sequence>MEIDSAEYQLRCQLTGHEDDVRGICICDNVGFVTSSRDRTIRFWSPDESNHRNYTTSKILLGHTSFVGPLAWVSPGKEFPEGGLVSGGMDTLILVWNLATGEKIQTLKGHKLQVTGVALDGSDVVSTSVDCTLRRWRKGEEVEVLEAHKAAIQAIIKLPSGELVTGSSDTTLKLWKGAACIHTFSGHTDTVRGLAAVPGLGILSASHDGSIRLWELSGQVLLEMVGHTSIVYSVDAHASGLIVSGSEDRFAKIWKDGVCVQSLEHPGCVWDAKFLDNGDIVTACSDGVVRIWTAHQDKIADQLELESYAAQLSQYKLSRKKVGGLKLEELPGLEALQTPGTSDGQTKVVREGDNGVAYAWNMMEQKWDKIGEVVDGPDDGMTRPLHDGIQYDYVFDVDIGDGEPVRKLPYNRSDNPYDVADKWLVKENLPLSFREQIVEFILQNTGQRQFTPDPSFRDPYTGNSAYTPGQPSKSVATAAKPAFKHIPKKGMLVFDAAQFDGILKKISEFNSTLLSGSEQKHMALTEAHMSRLASILNVLKDTSHYHSTKLSDDDVAVVLKLLKTWPLTMLFPVIDILRMIMLHADGAAVLFKHVNNPNDVLMELIKKVTTSPPFPANLLTSVRASTNLFKNGSYHDWLLKHRGEVLDAFSTCYLSSNKNVQLAYSTLILNYAVLLIENKDEEGQSQVLSAALEIAEEESVEADAKFRALVAIGSLMLEGVVKRIAMDFDVANIAKAAKASKDTKIAEVGADIELITKQS</sequence>
<dbReference type="GO" id="GO:0010992">
    <property type="term" value="P:ubiquitin recycling"/>
    <property type="evidence" value="ECO:0000318"/>
    <property type="project" value="GO_Central"/>
</dbReference>
<dbReference type="InterPro" id="IPR011989">
    <property type="entry name" value="ARM-like"/>
</dbReference>
<dbReference type="FunFam" id="2.130.10.10:FF:000236">
    <property type="entry name" value="Polyubiquitin binding protein (Doa1/Ufd3)"/>
    <property type="match status" value="1"/>
</dbReference>
<feature type="repeat" description="WD" evidence="5">
    <location>
        <begin position="60"/>
        <end position="106"/>
    </location>
</feature>
<dbReference type="Pfam" id="PF09070">
    <property type="entry name" value="PFU"/>
    <property type="match status" value="1"/>
</dbReference>
<dbReference type="InterPro" id="IPR015943">
    <property type="entry name" value="WD40/YVTN_repeat-like_dom_sf"/>
</dbReference>